<feature type="transmembrane region" description="Helical" evidence="1">
    <location>
        <begin position="160"/>
        <end position="180"/>
    </location>
</feature>
<dbReference type="AlphaFoldDB" id="A0A0G0H263"/>
<accession>A0A0G0H263</accession>
<evidence type="ECO:0000256" key="1">
    <source>
        <dbReference type="SAM" id="Phobius"/>
    </source>
</evidence>
<name>A0A0G0H263_9BACT</name>
<keyword evidence="1" id="KW-1133">Transmembrane helix</keyword>
<protein>
    <submittedName>
        <fullName evidence="2">Uncharacterized protein</fullName>
    </submittedName>
</protein>
<feature type="transmembrane region" description="Helical" evidence="1">
    <location>
        <begin position="216"/>
        <end position="233"/>
    </location>
</feature>
<sequence>MILFFVFLLLVATFGMVYKRFRSRMSKYIKKEEGGLEIYNYKVLLKFFVLFALIPFIPIVFMGIFINVYGIQFPENDLQLLLFLLSQVTFSFSIGIYFTSIVIERFVAREIKQMKEYKSLRIAIKFFHGPVSHVGIYMGIILWLFSLSPFEKFSIQDFDTFSTVVIVLIGLLVGFILGIEQRANLTWRYQRFAFLFYAIIFLILILGPFVQLRQEFSVFNVSFLSGALVYFAYKSIRAIIRKEKNLYSEEFWWV</sequence>
<organism evidence="2 3">
    <name type="scientific">candidate division WS6 bacterium GW2011_GWA2_37_6</name>
    <dbReference type="NCBI Taxonomy" id="1619087"/>
    <lineage>
        <taxon>Bacteria</taxon>
        <taxon>Candidatus Dojkabacteria</taxon>
    </lineage>
</organism>
<feature type="transmembrane region" description="Helical" evidence="1">
    <location>
        <begin position="192"/>
        <end position="210"/>
    </location>
</feature>
<keyword evidence="1" id="KW-0472">Membrane</keyword>
<feature type="transmembrane region" description="Helical" evidence="1">
    <location>
        <begin position="6"/>
        <end position="22"/>
    </location>
</feature>
<reference evidence="2 3" key="1">
    <citation type="journal article" date="2015" name="Nature">
        <title>rRNA introns, odd ribosomes, and small enigmatic genomes across a large radiation of phyla.</title>
        <authorList>
            <person name="Brown C.T."/>
            <person name="Hug L.A."/>
            <person name="Thomas B.C."/>
            <person name="Sharon I."/>
            <person name="Castelle C.J."/>
            <person name="Singh A."/>
            <person name="Wilkins M.J."/>
            <person name="Williams K.H."/>
            <person name="Banfield J.F."/>
        </authorList>
    </citation>
    <scope>NUCLEOTIDE SEQUENCE [LARGE SCALE GENOMIC DNA]</scope>
</reference>
<evidence type="ECO:0000313" key="2">
    <source>
        <dbReference type="EMBL" id="KKQ36242.1"/>
    </source>
</evidence>
<feature type="transmembrane region" description="Helical" evidence="1">
    <location>
        <begin position="124"/>
        <end position="145"/>
    </location>
</feature>
<dbReference type="Proteomes" id="UP000034852">
    <property type="component" value="Unassembled WGS sequence"/>
</dbReference>
<evidence type="ECO:0000313" key="3">
    <source>
        <dbReference type="Proteomes" id="UP000034852"/>
    </source>
</evidence>
<gene>
    <name evidence="2" type="ORF">US52_C0004G0008</name>
</gene>
<feature type="transmembrane region" description="Helical" evidence="1">
    <location>
        <begin position="43"/>
        <end position="66"/>
    </location>
</feature>
<keyword evidence="1" id="KW-0812">Transmembrane</keyword>
<feature type="transmembrane region" description="Helical" evidence="1">
    <location>
        <begin position="78"/>
        <end position="103"/>
    </location>
</feature>
<dbReference type="EMBL" id="LBTH01000004">
    <property type="protein sequence ID" value="KKQ36242.1"/>
    <property type="molecule type" value="Genomic_DNA"/>
</dbReference>
<comment type="caution">
    <text evidence="2">The sequence shown here is derived from an EMBL/GenBank/DDBJ whole genome shotgun (WGS) entry which is preliminary data.</text>
</comment>
<proteinExistence type="predicted"/>